<dbReference type="Proteomes" id="UP000186026">
    <property type="component" value="Unassembled WGS sequence"/>
</dbReference>
<proteinExistence type="predicted"/>
<dbReference type="STRING" id="529505.SAMN05421761_1311"/>
<dbReference type="EMBL" id="FTOP01000031">
    <property type="protein sequence ID" value="SIT17915.1"/>
    <property type="molecule type" value="Genomic_DNA"/>
</dbReference>
<reference evidence="2" key="1">
    <citation type="submission" date="2017-01" db="EMBL/GenBank/DDBJ databases">
        <authorList>
            <person name="Varghese N."/>
            <person name="Submissions S."/>
        </authorList>
    </citation>
    <scope>NUCLEOTIDE SEQUENCE [LARGE SCALE GENOMIC DNA]</scope>
    <source>
        <strain evidence="2">DSM 46698</strain>
    </source>
</reference>
<sequence>MLWVESKALRLQKITPHVIMFLKSTEDNKTLVLHVKNIGEGVAYNVQINTLENFNQFGLENAPISQFGILKEGFSAMPPNYELKFFIGDLVELYEESRDRKIKLEVKYKRKDKKNISEVFTLPLVQAMGQNYSTPPETYLGQIPYYLKEINSSIKKNTLTNNSNI</sequence>
<accession>A0A1N7Q500</accession>
<protein>
    <submittedName>
        <fullName evidence="1">Uncharacterized protein</fullName>
    </submittedName>
</protein>
<keyword evidence="2" id="KW-1185">Reference proteome</keyword>
<name>A0A1N7Q500_9BACT</name>
<evidence type="ECO:0000313" key="1">
    <source>
        <dbReference type="EMBL" id="SIT17915.1"/>
    </source>
</evidence>
<dbReference type="AlphaFoldDB" id="A0A1N7Q500"/>
<evidence type="ECO:0000313" key="2">
    <source>
        <dbReference type="Proteomes" id="UP000186026"/>
    </source>
</evidence>
<gene>
    <name evidence="1" type="ORF">SAMN05421761_1311</name>
</gene>
<organism evidence="1 2">
    <name type="scientific">Belliella pelovolcani</name>
    <dbReference type="NCBI Taxonomy" id="529505"/>
    <lineage>
        <taxon>Bacteria</taxon>
        <taxon>Pseudomonadati</taxon>
        <taxon>Bacteroidota</taxon>
        <taxon>Cytophagia</taxon>
        <taxon>Cytophagales</taxon>
        <taxon>Cyclobacteriaceae</taxon>
        <taxon>Belliella</taxon>
    </lineage>
</organism>